<dbReference type="SUPFAM" id="SSF47616">
    <property type="entry name" value="GST C-terminal domain-like"/>
    <property type="match status" value="1"/>
</dbReference>
<sequence>LDDGSVLFDSPVICEYLDSLSDKHQLFPAGSARWAALRVQAMADGILDASVARFLEAKRDSNRQSESWLTRQQSIVHRTLDVLEQEAAAWGDRLTIGHIATGAALGYVGFRFADDDWPQGRPVLSTWYDQFAARESMQQTVPVPPPE</sequence>
<dbReference type="AlphaFoldDB" id="X1CG17"/>
<dbReference type="CDD" id="cd03205">
    <property type="entry name" value="GST_C_6"/>
    <property type="match status" value="1"/>
</dbReference>
<proteinExistence type="predicted"/>
<feature type="non-terminal residue" evidence="1">
    <location>
        <position position="1"/>
    </location>
</feature>
<protein>
    <recommendedName>
        <fullName evidence="2">GST N-terminal domain-containing protein</fullName>
    </recommendedName>
</protein>
<comment type="caution">
    <text evidence="1">The sequence shown here is derived from an EMBL/GenBank/DDBJ whole genome shotgun (WGS) entry which is preliminary data.</text>
</comment>
<evidence type="ECO:0000313" key="1">
    <source>
        <dbReference type="EMBL" id="GAG95213.1"/>
    </source>
</evidence>
<organism evidence="1">
    <name type="scientific">marine sediment metagenome</name>
    <dbReference type="NCBI Taxonomy" id="412755"/>
    <lineage>
        <taxon>unclassified sequences</taxon>
        <taxon>metagenomes</taxon>
        <taxon>ecological metagenomes</taxon>
    </lineage>
</organism>
<dbReference type="InterPro" id="IPR036282">
    <property type="entry name" value="Glutathione-S-Trfase_C_sf"/>
</dbReference>
<evidence type="ECO:0008006" key="2">
    <source>
        <dbReference type="Google" id="ProtNLM"/>
    </source>
</evidence>
<dbReference type="Gene3D" id="1.20.1050.10">
    <property type="match status" value="1"/>
</dbReference>
<dbReference type="EMBL" id="BART01021024">
    <property type="protein sequence ID" value="GAG95213.1"/>
    <property type="molecule type" value="Genomic_DNA"/>
</dbReference>
<name>X1CG17_9ZZZZ</name>
<accession>X1CG17</accession>
<gene>
    <name evidence="1" type="ORF">S01H4_38912</name>
</gene>
<dbReference type="Pfam" id="PF13410">
    <property type="entry name" value="GST_C_2"/>
    <property type="match status" value="1"/>
</dbReference>
<reference evidence="1" key="1">
    <citation type="journal article" date="2014" name="Front. Microbiol.">
        <title>High frequency of phylogenetically diverse reductive dehalogenase-homologous genes in deep subseafloor sedimentary metagenomes.</title>
        <authorList>
            <person name="Kawai M."/>
            <person name="Futagami T."/>
            <person name="Toyoda A."/>
            <person name="Takaki Y."/>
            <person name="Nishi S."/>
            <person name="Hori S."/>
            <person name="Arai W."/>
            <person name="Tsubouchi T."/>
            <person name="Morono Y."/>
            <person name="Uchiyama I."/>
            <person name="Ito T."/>
            <person name="Fujiyama A."/>
            <person name="Inagaki F."/>
            <person name="Takami H."/>
        </authorList>
    </citation>
    <scope>NUCLEOTIDE SEQUENCE</scope>
    <source>
        <strain evidence="1">Expedition CK06-06</strain>
    </source>
</reference>